<dbReference type="OrthoDB" id="9787939at2"/>
<proteinExistence type="inferred from homology"/>
<evidence type="ECO:0000256" key="6">
    <source>
        <dbReference type="SAM" id="Phobius"/>
    </source>
</evidence>
<dbReference type="STRING" id="1842532.A7E78_11545"/>
<keyword evidence="4 6" id="KW-1133">Transmembrane helix</keyword>
<dbReference type="InterPro" id="IPR047623">
    <property type="entry name" value="SatP"/>
</dbReference>
<feature type="transmembrane region" description="Helical" evidence="6">
    <location>
        <begin position="72"/>
        <end position="89"/>
    </location>
</feature>
<dbReference type="AlphaFoldDB" id="A0A1L3GR79"/>
<feature type="transmembrane region" description="Helical" evidence="6">
    <location>
        <begin position="12"/>
        <end position="34"/>
    </location>
</feature>
<dbReference type="GO" id="GO:0015360">
    <property type="term" value="F:acetate:proton symporter activity"/>
    <property type="evidence" value="ECO:0007669"/>
    <property type="project" value="TreeGrafter"/>
</dbReference>
<dbReference type="KEGG" id="pef:A7E78_11545"/>
<name>A0A1L3GR79_9BACT</name>
<dbReference type="GO" id="GO:0005886">
    <property type="term" value="C:plasma membrane"/>
    <property type="evidence" value="ECO:0007669"/>
    <property type="project" value="TreeGrafter"/>
</dbReference>
<comment type="subcellular location">
    <subcellularLocation>
        <location evidence="1">Membrane</location>
        <topology evidence="1">Multi-pass membrane protein</topology>
    </subcellularLocation>
</comment>
<evidence type="ECO:0000313" key="7">
    <source>
        <dbReference type="EMBL" id="APG28427.1"/>
    </source>
</evidence>
<feature type="transmembrane region" description="Helical" evidence="6">
    <location>
        <begin position="126"/>
        <end position="146"/>
    </location>
</feature>
<evidence type="ECO:0000256" key="5">
    <source>
        <dbReference type="ARBA" id="ARBA00023136"/>
    </source>
</evidence>
<dbReference type="Pfam" id="PF01184">
    <property type="entry name" value="Gpr1_Fun34_YaaH"/>
    <property type="match status" value="1"/>
</dbReference>
<sequence>MSGSSSSVSSLEFPSPPLVALALSLTVYLLSLLGPYRPPVLLTGIILVCGAVVQLMYALYSQQRGDSRTAAVLLPFGIFWLSLVSYNVFPELGLGRHPNSITMFSYLSLWGFFVAILFLGSFRRSLAVQILFGTLLFSLLSLSMNYLRDDQVFLIIGCSCGFFSALTAIYIAVAQTVNQRLQRYLVPLGRRFGMVVGDSD</sequence>
<gene>
    <name evidence="7" type="ORF">A7E78_11545</name>
</gene>
<feature type="transmembrane region" description="Helical" evidence="6">
    <location>
        <begin position="101"/>
        <end position="119"/>
    </location>
</feature>
<dbReference type="EMBL" id="CP015519">
    <property type="protein sequence ID" value="APG28427.1"/>
    <property type="molecule type" value="Genomic_DNA"/>
</dbReference>
<keyword evidence="3 6" id="KW-0812">Transmembrane</keyword>
<dbReference type="GO" id="GO:0071422">
    <property type="term" value="P:succinate transmembrane transport"/>
    <property type="evidence" value="ECO:0007669"/>
    <property type="project" value="TreeGrafter"/>
</dbReference>
<dbReference type="PANTHER" id="PTHR30178:SF3">
    <property type="entry name" value="SUCCINATE-ACETATE_PROTON SYMPORTER SATP"/>
    <property type="match status" value="1"/>
</dbReference>
<dbReference type="Proteomes" id="UP000182517">
    <property type="component" value="Chromosome"/>
</dbReference>
<comment type="similarity">
    <text evidence="2">Belongs to the acetate uptake transporter (AceTr) (TC 2.A.96) family.</text>
</comment>
<feature type="transmembrane region" description="Helical" evidence="6">
    <location>
        <begin position="152"/>
        <end position="173"/>
    </location>
</feature>
<keyword evidence="5 6" id="KW-0472">Membrane</keyword>
<evidence type="ECO:0000256" key="2">
    <source>
        <dbReference type="ARBA" id="ARBA00005587"/>
    </source>
</evidence>
<dbReference type="RefSeq" id="WP_072284456.1">
    <property type="nucleotide sequence ID" value="NZ_CP015519.1"/>
</dbReference>
<evidence type="ECO:0000256" key="4">
    <source>
        <dbReference type="ARBA" id="ARBA00022989"/>
    </source>
</evidence>
<dbReference type="PANTHER" id="PTHR30178">
    <property type="entry name" value="INNER MEMBRANE PROTEIN YAAH"/>
    <property type="match status" value="1"/>
</dbReference>
<evidence type="ECO:0000256" key="3">
    <source>
        <dbReference type="ARBA" id="ARBA00022692"/>
    </source>
</evidence>
<organism evidence="7 8">
    <name type="scientific">Syntrophotalea acetylenivorans</name>
    <dbReference type="NCBI Taxonomy" id="1842532"/>
    <lineage>
        <taxon>Bacteria</taxon>
        <taxon>Pseudomonadati</taxon>
        <taxon>Thermodesulfobacteriota</taxon>
        <taxon>Desulfuromonadia</taxon>
        <taxon>Desulfuromonadales</taxon>
        <taxon>Syntrophotaleaceae</taxon>
        <taxon>Syntrophotalea</taxon>
    </lineage>
</organism>
<evidence type="ECO:0008006" key="9">
    <source>
        <dbReference type="Google" id="ProtNLM"/>
    </source>
</evidence>
<feature type="transmembrane region" description="Helical" evidence="6">
    <location>
        <begin position="40"/>
        <end position="60"/>
    </location>
</feature>
<dbReference type="NCBIfam" id="NF038013">
    <property type="entry name" value="AceTr_1"/>
    <property type="match status" value="1"/>
</dbReference>
<accession>A0A1L3GR79</accession>
<keyword evidence="8" id="KW-1185">Reference proteome</keyword>
<evidence type="ECO:0000256" key="1">
    <source>
        <dbReference type="ARBA" id="ARBA00004141"/>
    </source>
</evidence>
<reference evidence="7 8" key="1">
    <citation type="journal article" date="2017" name="Genome Announc.">
        <title>Complete Genome Sequences of Two Acetylene-Fermenting Pelobacter acetylenicus Strains.</title>
        <authorList>
            <person name="Sutton J.M."/>
            <person name="Baesman S.M."/>
            <person name="Fierst J.L."/>
            <person name="Poret-Peterson A.T."/>
            <person name="Oremland R.S."/>
            <person name="Dunlap D.S."/>
            <person name="Akob D.M."/>
        </authorList>
    </citation>
    <scope>NUCLEOTIDE SEQUENCE [LARGE SCALE GENOMIC DNA]</scope>
    <source>
        <strain evidence="7 8">SFB93</strain>
    </source>
</reference>
<evidence type="ECO:0000313" key="8">
    <source>
        <dbReference type="Proteomes" id="UP000182517"/>
    </source>
</evidence>
<dbReference type="InterPro" id="IPR000791">
    <property type="entry name" value="Gpr1/Fun34/SatP-like"/>
</dbReference>
<protein>
    <recommendedName>
        <fullName evidence="9">GPR1/FUN34/yaaH family protein</fullName>
    </recommendedName>
</protein>